<evidence type="ECO:0000256" key="3">
    <source>
        <dbReference type="ARBA" id="ARBA00022989"/>
    </source>
</evidence>
<comment type="caution">
    <text evidence="7">The sequence shown here is derived from an EMBL/GenBank/DDBJ whole genome shotgun (WGS) entry which is preliminary data.</text>
</comment>
<evidence type="ECO:0000313" key="7">
    <source>
        <dbReference type="EMBL" id="RAR60211.1"/>
    </source>
</evidence>
<evidence type="ECO:0000256" key="1">
    <source>
        <dbReference type="ARBA" id="ARBA00004141"/>
    </source>
</evidence>
<dbReference type="InterPro" id="IPR007016">
    <property type="entry name" value="O-antigen_ligase-rel_domated"/>
</dbReference>
<feature type="transmembrane region" description="Helical" evidence="5">
    <location>
        <begin position="170"/>
        <end position="191"/>
    </location>
</feature>
<organism evidence="7 8">
    <name type="scientific">Onishia taeanensis</name>
    <dbReference type="NCBI Taxonomy" id="284577"/>
    <lineage>
        <taxon>Bacteria</taxon>
        <taxon>Pseudomonadati</taxon>
        <taxon>Pseudomonadota</taxon>
        <taxon>Gammaproteobacteria</taxon>
        <taxon>Oceanospirillales</taxon>
        <taxon>Halomonadaceae</taxon>
        <taxon>Onishia</taxon>
    </lineage>
</organism>
<dbReference type="PANTHER" id="PTHR37422">
    <property type="entry name" value="TEICHURONIC ACID BIOSYNTHESIS PROTEIN TUAE"/>
    <property type="match status" value="1"/>
</dbReference>
<dbReference type="Pfam" id="PF04932">
    <property type="entry name" value="Wzy_C"/>
    <property type="match status" value="1"/>
</dbReference>
<feature type="transmembrane region" description="Helical" evidence="5">
    <location>
        <begin position="21"/>
        <end position="40"/>
    </location>
</feature>
<keyword evidence="2 5" id="KW-0812">Transmembrane</keyword>
<protein>
    <submittedName>
        <fullName evidence="7">O-antigen ligase</fullName>
    </submittedName>
</protein>
<feature type="transmembrane region" description="Helical" evidence="5">
    <location>
        <begin position="116"/>
        <end position="133"/>
    </location>
</feature>
<feature type="transmembrane region" description="Helical" evidence="5">
    <location>
        <begin position="203"/>
        <end position="225"/>
    </location>
</feature>
<keyword evidence="7" id="KW-0436">Ligase</keyword>
<evidence type="ECO:0000256" key="2">
    <source>
        <dbReference type="ARBA" id="ARBA00022692"/>
    </source>
</evidence>
<dbReference type="InterPro" id="IPR051533">
    <property type="entry name" value="WaaL-like"/>
</dbReference>
<feature type="transmembrane region" description="Helical" evidence="5">
    <location>
        <begin position="364"/>
        <end position="386"/>
    </location>
</feature>
<gene>
    <name evidence="7" type="ORF">BCL93_10713</name>
</gene>
<dbReference type="AlphaFoldDB" id="A0A328XWS5"/>
<dbReference type="Proteomes" id="UP000249700">
    <property type="component" value="Unassembled WGS sequence"/>
</dbReference>
<feature type="transmembrane region" description="Helical" evidence="5">
    <location>
        <begin position="340"/>
        <end position="358"/>
    </location>
</feature>
<evidence type="ECO:0000256" key="4">
    <source>
        <dbReference type="ARBA" id="ARBA00023136"/>
    </source>
</evidence>
<name>A0A328XWS5_9GAMM</name>
<dbReference type="EMBL" id="QLSX01000007">
    <property type="protein sequence ID" value="RAR60211.1"/>
    <property type="molecule type" value="Genomic_DNA"/>
</dbReference>
<feature type="transmembrane region" description="Helical" evidence="5">
    <location>
        <begin position="76"/>
        <end position="96"/>
    </location>
</feature>
<feature type="transmembrane region" description="Helical" evidence="5">
    <location>
        <begin position="309"/>
        <end position="328"/>
    </location>
</feature>
<sequence length="407" mass="45185">MAILGLTMVLRSADIRGSAPLWLLLAAVLVQLLSWCLGYFHHPEWIPDNPQLDRMGKWFLFIGIAWWLGGRTRPTLWLWCLAMLGLFLTSITNDVGLDHWQRGLSGHRVDFGIHNAQHGAMYFGTSLLGLLAFSRRALQPGSWSILRRLAWGIALTICLAGVIVTQTRAIWLALLIALPVMAALVLVSARLMTQRLGVNKKHLVVGGVSALLVVAVLGTAFHGSIERRLGAENQVITELMDGDIDAIDPNSSIGNRIYTWIAATQWIAERPLVGWGANGRSLAVKQTEWLPEKTKERYGHLHNTFLEVLVAYGALGVFVMAALAYWVGRGTWLAWRAGAMPGDMALFGASFFIFWMIVNQFEAYLSFSSGVYVHNLIVGGLVTHIWRWRVTSSRGVALRTDEQLPSH</sequence>
<dbReference type="GO" id="GO:0016020">
    <property type="term" value="C:membrane"/>
    <property type="evidence" value="ECO:0007669"/>
    <property type="project" value="UniProtKB-SubCell"/>
</dbReference>
<evidence type="ECO:0000256" key="5">
    <source>
        <dbReference type="SAM" id="Phobius"/>
    </source>
</evidence>
<feature type="transmembrane region" description="Helical" evidence="5">
    <location>
        <begin position="52"/>
        <end position="69"/>
    </location>
</feature>
<comment type="subcellular location">
    <subcellularLocation>
        <location evidence="1">Membrane</location>
        <topology evidence="1">Multi-pass membrane protein</topology>
    </subcellularLocation>
</comment>
<accession>A0A328XWS5</accession>
<feature type="transmembrane region" description="Helical" evidence="5">
    <location>
        <begin position="145"/>
        <end position="164"/>
    </location>
</feature>
<feature type="domain" description="O-antigen ligase-related" evidence="6">
    <location>
        <begin position="154"/>
        <end position="320"/>
    </location>
</feature>
<dbReference type="PANTHER" id="PTHR37422:SF13">
    <property type="entry name" value="LIPOPOLYSACCHARIDE BIOSYNTHESIS PROTEIN PA4999-RELATED"/>
    <property type="match status" value="1"/>
</dbReference>
<dbReference type="RefSeq" id="WP_258396421.1">
    <property type="nucleotide sequence ID" value="NZ_QLSX01000007.1"/>
</dbReference>
<evidence type="ECO:0000313" key="8">
    <source>
        <dbReference type="Proteomes" id="UP000249700"/>
    </source>
</evidence>
<reference evidence="7 8" key="1">
    <citation type="submission" date="2018-06" db="EMBL/GenBank/DDBJ databases">
        <title>Comparative analysis of microorganisms from saline springs in Andes Mountain Range, Colombia.</title>
        <authorList>
            <person name="Rubin E."/>
        </authorList>
    </citation>
    <scope>NUCLEOTIDE SEQUENCE [LARGE SCALE GENOMIC DNA]</scope>
    <source>
        <strain evidence="7 8">USBA-857</strain>
    </source>
</reference>
<dbReference type="GO" id="GO:0016874">
    <property type="term" value="F:ligase activity"/>
    <property type="evidence" value="ECO:0007669"/>
    <property type="project" value="UniProtKB-KW"/>
</dbReference>
<keyword evidence="3 5" id="KW-1133">Transmembrane helix</keyword>
<keyword evidence="4 5" id="KW-0472">Membrane</keyword>
<evidence type="ECO:0000259" key="6">
    <source>
        <dbReference type="Pfam" id="PF04932"/>
    </source>
</evidence>
<proteinExistence type="predicted"/>